<evidence type="ECO:0000256" key="1">
    <source>
        <dbReference type="SAM" id="MobiDB-lite"/>
    </source>
</evidence>
<keyword evidence="3" id="KW-1185">Reference proteome</keyword>
<dbReference type="GO" id="GO:0009966">
    <property type="term" value="P:regulation of signal transduction"/>
    <property type="evidence" value="ECO:0007669"/>
    <property type="project" value="InterPro"/>
</dbReference>
<dbReference type="PANTHER" id="PTHR10933">
    <property type="entry name" value="IMMUNOGLOBULIN-BINDING PROTEIN 1"/>
    <property type="match status" value="1"/>
</dbReference>
<feature type="non-terminal residue" evidence="2">
    <location>
        <position position="65"/>
    </location>
</feature>
<feature type="non-terminal residue" evidence="2">
    <location>
        <position position="1"/>
    </location>
</feature>
<dbReference type="EMBL" id="VYZR01130665">
    <property type="protein sequence ID" value="NXS03241.1"/>
    <property type="molecule type" value="Genomic_DNA"/>
</dbReference>
<dbReference type="AlphaFoldDB" id="A0A7L2R1X6"/>
<comment type="caution">
    <text evidence="2">The sequence shown here is derived from an EMBL/GenBank/DDBJ whole genome shotgun (WGS) entry which is preliminary data.</text>
</comment>
<protein>
    <submittedName>
        <fullName evidence="2">IGB1B protein</fullName>
    </submittedName>
</protein>
<dbReference type="Pfam" id="PF04177">
    <property type="entry name" value="TAP42"/>
    <property type="match status" value="1"/>
</dbReference>
<feature type="region of interest" description="Disordered" evidence="1">
    <location>
        <begin position="1"/>
        <end position="65"/>
    </location>
</feature>
<dbReference type="GO" id="GO:0051721">
    <property type="term" value="F:protein phosphatase 2A binding"/>
    <property type="evidence" value="ECO:0007669"/>
    <property type="project" value="TreeGrafter"/>
</dbReference>
<accession>A0A7L2R1X6</accession>
<evidence type="ECO:0000313" key="3">
    <source>
        <dbReference type="Proteomes" id="UP000570288"/>
    </source>
</evidence>
<gene>
    <name evidence="2" type="primary">Igbp1b_1</name>
    <name evidence="2" type="ORF">OXYMAD_R09565</name>
</gene>
<organism evidence="2 3">
    <name type="scientific">Oxylabes madagascariensis</name>
    <name type="common">white-throated Oxylabes</name>
    <dbReference type="NCBI Taxonomy" id="98144"/>
    <lineage>
        <taxon>Eukaryota</taxon>
        <taxon>Metazoa</taxon>
        <taxon>Chordata</taxon>
        <taxon>Craniata</taxon>
        <taxon>Vertebrata</taxon>
        <taxon>Euteleostomi</taxon>
        <taxon>Archelosauria</taxon>
        <taxon>Archosauria</taxon>
        <taxon>Dinosauria</taxon>
        <taxon>Saurischia</taxon>
        <taxon>Theropoda</taxon>
        <taxon>Coelurosauria</taxon>
        <taxon>Aves</taxon>
        <taxon>Neognathae</taxon>
        <taxon>Neoaves</taxon>
        <taxon>Telluraves</taxon>
        <taxon>Australaves</taxon>
        <taxon>Passeriformes</taxon>
        <taxon>Sylvioidea</taxon>
        <taxon>Timaliidae</taxon>
        <taxon>Oxylabes</taxon>
    </lineage>
</organism>
<dbReference type="GO" id="GO:0005829">
    <property type="term" value="C:cytosol"/>
    <property type="evidence" value="ECO:0007669"/>
    <property type="project" value="TreeGrafter"/>
</dbReference>
<feature type="compositionally biased region" description="Acidic residues" evidence="1">
    <location>
        <begin position="30"/>
        <end position="39"/>
    </location>
</feature>
<dbReference type="GO" id="GO:0035303">
    <property type="term" value="P:regulation of dephosphorylation"/>
    <property type="evidence" value="ECO:0007669"/>
    <property type="project" value="TreeGrafter"/>
</dbReference>
<sequence>QQGFGEPGSPPYSSPPAGASDEEYQKQQQETEEEEDNEEALQKARDWDNWKDAHPRGYGNRHNMG</sequence>
<evidence type="ECO:0000313" key="2">
    <source>
        <dbReference type="EMBL" id="NXS03241.1"/>
    </source>
</evidence>
<reference evidence="2 3" key="1">
    <citation type="submission" date="2019-09" db="EMBL/GenBank/DDBJ databases">
        <title>Bird 10,000 Genomes (B10K) Project - Family phase.</title>
        <authorList>
            <person name="Zhang G."/>
        </authorList>
    </citation>
    <scope>NUCLEOTIDE SEQUENCE [LARGE SCALE GENOMIC DNA]</scope>
    <source>
        <strain evidence="2">B10K-DU-002-81</strain>
    </source>
</reference>
<dbReference type="Proteomes" id="UP000570288">
    <property type="component" value="Unassembled WGS sequence"/>
</dbReference>
<dbReference type="PANTHER" id="PTHR10933:SF9">
    <property type="entry name" value="IMMUNOGLOBULIN-BINDING PROTEIN 1"/>
    <property type="match status" value="1"/>
</dbReference>
<proteinExistence type="predicted"/>
<name>A0A7L2R1X6_9PASS</name>
<dbReference type="InterPro" id="IPR007304">
    <property type="entry name" value="TAP46-like"/>
</dbReference>
<feature type="compositionally biased region" description="Basic and acidic residues" evidence="1">
    <location>
        <begin position="40"/>
        <end position="55"/>
    </location>
</feature>